<accession>A0AC35G5K4</accession>
<dbReference type="Proteomes" id="UP000887580">
    <property type="component" value="Unplaced"/>
</dbReference>
<evidence type="ECO:0000313" key="1">
    <source>
        <dbReference type="Proteomes" id="UP000887580"/>
    </source>
</evidence>
<name>A0AC35G5K4_9BILA</name>
<proteinExistence type="predicted"/>
<sequence>MQLPLIDTPAKDLYERPAVIQPIGEQLLLFLQKKCRFATWISMFLFVISIPTIPGTFLASCTLYSKPYGTVELFIVLNAFVYLGISPLAIYAGKSKDKNYYFPIMLYTVSF</sequence>
<evidence type="ECO:0000313" key="2">
    <source>
        <dbReference type="WBParaSite" id="PS1159_v2.g24021.t1"/>
    </source>
</evidence>
<protein>
    <submittedName>
        <fullName evidence="2">Uncharacterized protein</fullName>
    </submittedName>
</protein>
<reference evidence="2" key="1">
    <citation type="submission" date="2022-11" db="UniProtKB">
        <authorList>
            <consortium name="WormBaseParasite"/>
        </authorList>
    </citation>
    <scope>IDENTIFICATION</scope>
</reference>
<organism evidence="1 2">
    <name type="scientific">Panagrolaimus sp. PS1159</name>
    <dbReference type="NCBI Taxonomy" id="55785"/>
    <lineage>
        <taxon>Eukaryota</taxon>
        <taxon>Metazoa</taxon>
        <taxon>Ecdysozoa</taxon>
        <taxon>Nematoda</taxon>
        <taxon>Chromadorea</taxon>
        <taxon>Rhabditida</taxon>
        <taxon>Tylenchina</taxon>
        <taxon>Panagrolaimomorpha</taxon>
        <taxon>Panagrolaimoidea</taxon>
        <taxon>Panagrolaimidae</taxon>
        <taxon>Panagrolaimus</taxon>
    </lineage>
</organism>
<dbReference type="WBParaSite" id="PS1159_v2.g24021.t1">
    <property type="protein sequence ID" value="PS1159_v2.g24021.t1"/>
    <property type="gene ID" value="PS1159_v2.g24021"/>
</dbReference>